<dbReference type="AlphaFoldDB" id="A0A9W6G4H4"/>
<accession>A0A9W6G4H4</accession>
<name>A0A9W6G4H4_9ACTN</name>
<keyword evidence="3" id="KW-1185">Reference proteome</keyword>
<dbReference type="EMBL" id="BSDT01000001">
    <property type="protein sequence ID" value="GLI40865.1"/>
    <property type="molecule type" value="Genomic_DNA"/>
</dbReference>
<feature type="compositionally biased region" description="Basic and acidic residues" evidence="1">
    <location>
        <begin position="1"/>
        <end position="28"/>
    </location>
</feature>
<protein>
    <submittedName>
        <fullName evidence="2">Uncharacterized protein</fullName>
    </submittedName>
</protein>
<evidence type="ECO:0000256" key="1">
    <source>
        <dbReference type="SAM" id="MobiDB-lite"/>
    </source>
</evidence>
<evidence type="ECO:0000313" key="2">
    <source>
        <dbReference type="EMBL" id="GLI40865.1"/>
    </source>
</evidence>
<dbReference type="Proteomes" id="UP001144313">
    <property type="component" value="Unassembled WGS sequence"/>
</dbReference>
<reference evidence="2" key="1">
    <citation type="submission" date="2022-12" db="EMBL/GenBank/DDBJ databases">
        <title>Reference genome sequencing for broad-spectrum identification of bacterial and archaeal isolates by mass spectrometry.</title>
        <authorList>
            <person name="Sekiguchi Y."/>
            <person name="Tourlousse D.M."/>
        </authorList>
    </citation>
    <scope>NUCLEOTIDE SEQUENCE</scope>
    <source>
        <strain evidence="2">LLR39Z86</strain>
    </source>
</reference>
<gene>
    <name evidence="2" type="ORF">GALLR39Z86_07150</name>
</gene>
<organism evidence="2 3">
    <name type="scientific">Glycomyces algeriensis</name>
    <dbReference type="NCBI Taxonomy" id="256037"/>
    <lineage>
        <taxon>Bacteria</taxon>
        <taxon>Bacillati</taxon>
        <taxon>Actinomycetota</taxon>
        <taxon>Actinomycetes</taxon>
        <taxon>Glycomycetales</taxon>
        <taxon>Glycomycetaceae</taxon>
        <taxon>Glycomyces</taxon>
    </lineage>
</organism>
<evidence type="ECO:0000313" key="3">
    <source>
        <dbReference type="Proteomes" id="UP001144313"/>
    </source>
</evidence>
<comment type="caution">
    <text evidence="2">The sequence shown here is derived from an EMBL/GenBank/DDBJ whole genome shotgun (WGS) entry which is preliminary data.</text>
</comment>
<proteinExistence type="predicted"/>
<feature type="region of interest" description="Disordered" evidence="1">
    <location>
        <begin position="1"/>
        <end position="36"/>
    </location>
</feature>
<sequence>MRLDFGKRRDGLRGRAEAQRDDGDEPKRSAARCAGRGCRARSLSRVRRARKAPRRITGRLGQARLLQWGMGIGANLIRVPGRA</sequence>